<dbReference type="CDD" id="cd03809">
    <property type="entry name" value="GT4_MtfB-like"/>
    <property type="match status" value="1"/>
</dbReference>
<dbReference type="AlphaFoldDB" id="A0A1H5V824"/>
<gene>
    <name evidence="4" type="ORF">SAMN05216354_1805</name>
</gene>
<dbReference type="GO" id="GO:0016757">
    <property type="term" value="F:glycosyltransferase activity"/>
    <property type="evidence" value="ECO:0007669"/>
    <property type="project" value="InterPro"/>
</dbReference>
<accession>A0A1H5V824</accession>
<sequence>MHVVLDLLHIRTPIYMGIANMAYNLAKGFHDYSKCQVSVLVWAEMSGFIAGAIDREMHQIVLPDRLKDVPRYRRGLCPSRVKELLAENKVDVILTTYFNLSSYVYPKAYHQICVVHDMQPFKNELDESHYYRALKWLLQSVAYYRLVPHIVTISQYVRGDVRRYSGKDPVVIYNSISERTAGEQRIKEIENIPYILDVNTFWKYKNTERLILAFCAIKDRIPHHLYLKGVNDNEDRYEDLSVFIDRLGVKDRVILDISNRSEEEMNYLYSHASLFVSPSLREGFGLTPIEASLHKVPVVVSNIETLLEVTDGLVDSFDPKSVESIAKVMLNALQHPPSSAELEGIAAHYKEKYSCKCQIDAYMRLVESVANMKN</sequence>
<feature type="domain" description="Glycosyl transferase family 1" evidence="2">
    <location>
        <begin position="187"/>
        <end position="342"/>
    </location>
</feature>
<dbReference type="SUPFAM" id="SSF53756">
    <property type="entry name" value="UDP-Glycosyltransferase/glycogen phosphorylase"/>
    <property type="match status" value="1"/>
</dbReference>
<evidence type="ECO:0000259" key="3">
    <source>
        <dbReference type="Pfam" id="PF13439"/>
    </source>
</evidence>
<dbReference type="Pfam" id="PF13439">
    <property type="entry name" value="Glyco_transf_4"/>
    <property type="match status" value="1"/>
</dbReference>
<proteinExistence type="predicted"/>
<dbReference type="Pfam" id="PF00534">
    <property type="entry name" value="Glycos_transf_1"/>
    <property type="match status" value="1"/>
</dbReference>
<evidence type="ECO:0000313" key="5">
    <source>
        <dbReference type="Proteomes" id="UP000236735"/>
    </source>
</evidence>
<evidence type="ECO:0000259" key="2">
    <source>
        <dbReference type="Pfam" id="PF00534"/>
    </source>
</evidence>
<protein>
    <submittedName>
        <fullName evidence="4">Glycosyltransferase involved in cell wall bisynthesis</fullName>
    </submittedName>
</protein>
<dbReference type="InterPro" id="IPR001296">
    <property type="entry name" value="Glyco_trans_1"/>
</dbReference>
<name>A0A1H5V824_XYLRU</name>
<dbReference type="InterPro" id="IPR028098">
    <property type="entry name" value="Glyco_trans_4-like_N"/>
</dbReference>
<dbReference type="Gene3D" id="3.40.50.2000">
    <property type="entry name" value="Glycogen Phosphorylase B"/>
    <property type="match status" value="2"/>
</dbReference>
<dbReference type="GO" id="GO:0009103">
    <property type="term" value="P:lipopolysaccharide biosynthetic process"/>
    <property type="evidence" value="ECO:0007669"/>
    <property type="project" value="TreeGrafter"/>
</dbReference>
<dbReference type="PANTHER" id="PTHR46401:SF2">
    <property type="entry name" value="GLYCOSYLTRANSFERASE WBBK-RELATED"/>
    <property type="match status" value="1"/>
</dbReference>
<evidence type="ECO:0000256" key="1">
    <source>
        <dbReference type="ARBA" id="ARBA00022679"/>
    </source>
</evidence>
<evidence type="ECO:0000313" key="4">
    <source>
        <dbReference type="EMBL" id="SEF83509.1"/>
    </source>
</evidence>
<feature type="domain" description="Glycosyltransferase subfamily 4-like N-terminal" evidence="3">
    <location>
        <begin position="17"/>
        <end position="176"/>
    </location>
</feature>
<dbReference type="Proteomes" id="UP000236735">
    <property type="component" value="Unassembled WGS sequence"/>
</dbReference>
<keyword evidence="1 4" id="KW-0808">Transferase</keyword>
<reference evidence="4 5" key="1">
    <citation type="submission" date="2016-10" db="EMBL/GenBank/DDBJ databases">
        <authorList>
            <person name="de Groot N.N."/>
        </authorList>
    </citation>
    <scope>NUCLEOTIDE SEQUENCE [LARGE SCALE GENOMIC DNA]</scope>
    <source>
        <strain evidence="4 5">AR32</strain>
    </source>
</reference>
<dbReference type="EMBL" id="FNUV01000004">
    <property type="protein sequence ID" value="SEF83509.1"/>
    <property type="molecule type" value="Genomic_DNA"/>
</dbReference>
<dbReference type="PANTHER" id="PTHR46401">
    <property type="entry name" value="GLYCOSYLTRANSFERASE WBBK-RELATED"/>
    <property type="match status" value="1"/>
</dbReference>
<organism evidence="4 5">
    <name type="scientific">Xylanibacter ruminicola</name>
    <name type="common">Prevotella ruminicola</name>
    <dbReference type="NCBI Taxonomy" id="839"/>
    <lineage>
        <taxon>Bacteria</taxon>
        <taxon>Pseudomonadati</taxon>
        <taxon>Bacteroidota</taxon>
        <taxon>Bacteroidia</taxon>
        <taxon>Bacteroidales</taxon>
        <taxon>Prevotellaceae</taxon>
        <taxon>Xylanibacter</taxon>
    </lineage>
</organism>